<dbReference type="PANTHER" id="PTHR30349">
    <property type="entry name" value="PHAGE INTEGRASE-RELATED"/>
    <property type="match status" value="1"/>
</dbReference>
<organism evidence="4 5">
    <name type="scientific">Shewanella psychrophila</name>
    <dbReference type="NCBI Taxonomy" id="225848"/>
    <lineage>
        <taxon>Bacteria</taxon>
        <taxon>Pseudomonadati</taxon>
        <taxon>Pseudomonadota</taxon>
        <taxon>Gammaproteobacteria</taxon>
        <taxon>Alteromonadales</taxon>
        <taxon>Shewanellaceae</taxon>
        <taxon>Shewanella</taxon>
    </lineage>
</organism>
<keyword evidence="1" id="KW-0229">DNA integration</keyword>
<evidence type="ECO:0000256" key="2">
    <source>
        <dbReference type="ARBA" id="ARBA00023172"/>
    </source>
</evidence>
<dbReference type="EMBL" id="CP014782">
    <property type="protein sequence ID" value="AQS40185.1"/>
    <property type="molecule type" value="Genomic_DNA"/>
</dbReference>
<keyword evidence="5" id="KW-1185">Reference proteome</keyword>
<evidence type="ECO:0000313" key="4">
    <source>
        <dbReference type="EMBL" id="AQS40185.1"/>
    </source>
</evidence>
<dbReference type="Proteomes" id="UP000189545">
    <property type="component" value="Chromosome"/>
</dbReference>
<feature type="domain" description="Tyr recombinase" evidence="3">
    <location>
        <begin position="176"/>
        <end position="353"/>
    </location>
</feature>
<dbReference type="RefSeq" id="WP_077755010.1">
    <property type="nucleotide sequence ID" value="NZ_CP014782.1"/>
</dbReference>
<dbReference type="AlphaFoldDB" id="A0A1S6HXA4"/>
<dbReference type="STRING" id="225848.Sps_05116"/>
<evidence type="ECO:0000259" key="3">
    <source>
        <dbReference type="PROSITE" id="PS51898"/>
    </source>
</evidence>
<proteinExistence type="predicted"/>
<dbReference type="SUPFAM" id="SSF56349">
    <property type="entry name" value="DNA breaking-rejoining enzymes"/>
    <property type="match status" value="1"/>
</dbReference>
<dbReference type="InterPro" id="IPR002104">
    <property type="entry name" value="Integrase_catalytic"/>
</dbReference>
<dbReference type="GO" id="GO:0006310">
    <property type="term" value="P:DNA recombination"/>
    <property type="evidence" value="ECO:0007669"/>
    <property type="project" value="UniProtKB-KW"/>
</dbReference>
<gene>
    <name evidence="4" type="ORF">Sps_05116</name>
</gene>
<evidence type="ECO:0000313" key="5">
    <source>
        <dbReference type="Proteomes" id="UP000189545"/>
    </source>
</evidence>
<dbReference type="Pfam" id="PF00589">
    <property type="entry name" value="Phage_integrase"/>
    <property type="match status" value="1"/>
</dbReference>
<dbReference type="InterPro" id="IPR050090">
    <property type="entry name" value="Tyrosine_recombinase_XerCD"/>
</dbReference>
<dbReference type="GO" id="GO:0015074">
    <property type="term" value="P:DNA integration"/>
    <property type="evidence" value="ECO:0007669"/>
    <property type="project" value="UniProtKB-KW"/>
</dbReference>
<dbReference type="Gene3D" id="1.10.443.10">
    <property type="entry name" value="Intergrase catalytic core"/>
    <property type="match status" value="1"/>
</dbReference>
<dbReference type="InterPro" id="IPR013762">
    <property type="entry name" value="Integrase-like_cat_sf"/>
</dbReference>
<dbReference type="GO" id="GO:0003677">
    <property type="term" value="F:DNA binding"/>
    <property type="evidence" value="ECO:0007669"/>
    <property type="project" value="InterPro"/>
</dbReference>
<dbReference type="KEGG" id="spsw:Sps_05116"/>
<dbReference type="PANTHER" id="PTHR30349:SF94">
    <property type="entry name" value="INTEGRASE_RECOMBINASE HI_1414-RELATED"/>
    <property type="match status" value="1"/>
</dbReference>
<dbReference type="OrthoDB" id="9795573at2"/>
<name>A0A1S6HXA4_9GAMM</name>
<protein>
    <submittedName>
        <fullName evidence="4">Site-specific recombinase XerD</fullName>
    </submittedName>
</protein>
<dbReference type="PROSITE" id="PS51898">
    <property type="entry name" value="TYR_RECOMBINASE"/>
    <property type="match status" value="1"/>
</dbReference>
<evidence type="ECO:0000256" key="1">
    <source>
        <dbReference type="ARBA" id="ARBA00022908"/>
    </source>
</evidence>
<dbReference type="CDD" id="cd00796">
    <property type="entry name" value="INT_Rci_Hp1_C"/>
    <property type="match status" value="1"/>
</dbReference>
<keyword evidence="2" id="KW-0233">DNA recombination</keyword>
<dbReference type="InterPro" id="IPR011010">
    <property type="entry name" value="DNA_brk_join_enz"/>
</dbReference>
<reference evidence="4 5" key="1">
    <citation type="submission" date="2016-03" db="EMBL/GenBank/DDBJ databases">
        <title>Complete genome sequence of Shewanella psychrophila WP2, a deep sea bacterium isolated from west Pacific sediment.</title>
        <authorList>
            <person name="Xu G."/>
            <person name="Jian H."/>
        </authorList>
    </citation>
    <scope>NUCLEOTIDE SEQUENCE [LARGE SCALE GENOMIC DNA]</scope>
    <source>
        <strain evidence="4 5">WP2</strain>
    </source>
</reference>
<sequence>MAFYRVEPRVRADGTTRYKCTVRVKQKGKIVYSDYRTFTKNAAADAWGKQRVAELERSGLPNLSPSSTPLFELINKYLSDPHVQLGRTKKYVLEMLADSDLGRINISDIKPHHIVKHCKQRREAGAGPSTVSHDISYLRWALKMAKPSYGYESSELPVIESYPALHDQNLIGKSERRSRRPTSEEIEKLKVGLKLRMDQRASSGIPYIDLLEFSILSCMRIGEVCRIRWDDVDDEQKAVMVRDRKDPRKKSGNHMIVPLLGGSWEILQRQKKTDEKVFPYNERSVTAGFQRVRNDLGIIDLRYHDLRREGASRLFEKGYTIDEVAQVTGHRNINTLWQVYTELFPKRLHDKEKKQKHLESSNQS</sequence>
<accession>A0A1S6HXA4</accession>